<dbReference type="PANTHER" id="PTHR28674:SF1">
    <property type="entry name" value="NOP PROTEIN CHAPERONE 1"/>
    <property type="match status" value="1"/>
</dbReference>
<feature type="region of interest" description="Disordered" evidence="1">
    <location>
        <begin position="107"/>
        <end position="177"/>
    </location>
</feature>
<dbReference type="Proteomes" id="UP000245119">
    <property type="component" value="Linkage Group LG9"/>
</dbReference>
<evidence type="ECO:0000256" key="1">
    <source>
        <dbReference type="SAM" id="MobiDB-lite"/>
    </source>
</evidence>
<feature type="compositionally biased region" description="Basic and acidic residues" evidence="1">
    <location>
        <begin position="1"/>
        <end position="14"/>
    </location>
</feature>
<reference evidence="2 3" key="1">
    <citation type="submission" date="2018-04" db="EMBL/GenBank/DDBJ databases">
        <title>The genome of golden apple snail Pomacea canaliculata provides insight into stress tolerance and invasive adaptation.</title>
        <authorList>
            <person name="Liu C."/>
            <person name="Liu B."/>
            <person name="Ren Y."/>
            <person name="Zhang Y."/>
            <person name="Wang H."/>
            <person name="Li S."/>
            <person name="Jiang F."/>
            <person name="Yin L."/>
            <person name="Zhang G."/>
            <person name="Qian W."/>
            <person name="Fan W."/>
        </authorList>
    </citation>
    <scope>NUCLEOTIDE SEQUENCE [LARGE SCALE GENOMIC DNA]</scope>
    <source>
        <strain evidence="2">SZHN2017</strain>
        <tissue evidence="2">Muscle</tissue>
    </source>
</reference>
<dbReference type="GO" id="GO:0062064">
    <property type="term" value="F:box C/D methylation guide snoRNP complex binding"/>
    <property type="evidence" value="ECO:0007669"/>
    <property type="project" value="TreeGrafter"/>
</dbReference>
<name>A0A2T7NT25_POMCA</name>
<dbReference type="InterPro" id="IPR027921">
    <property type="entry name" value="NOPCHAP1"/>
</dbReference>
<accession>A0A2T7NT25</accession>
<dbReference type="Pfam" id="PF15370">
    <property type="entry name" value="NOPCHAP1"/>
    <property type="match status" value="1"/>
</dbReference>
<protein>
    <submittedName>
        <fullName evidence="2">Uncharacterized protein</fullName>
    </submittedName>
</protein>
<feature type="compositionally biased region" description="Acidic residues" evidence="1">
    <location>
        <begin position="113"/>
        <end position="125"/>
    </location>
</feature>
<feature type="compositionally biased region" description="Basic and acidic residues" evidence="1">
    <location>
        <begin position="149"/>
        <end position="177"/>
    </location>
</feature>
<evidence type="ECO:0000313" key="3">
    <source>
        <dbReference type="Proteomes" id="UP000245119"/>
    </source>
</evidence>
<dbReference type="OrthoDB" id="1112980at2759"/>
<sequence>MPTEDHSNTQDNLRKFGQNKKSSKQLLYSEKFDGCLEEKLRVTGKNAQNPCLLTYRSQPSSVLSQVRDFLPKLALANEQLQNISPEEADIENVDGHEGPLIEMSLALMPGMDSDTESDTESDSTDDLSSASEDADDTDLNTKPGKKQRACIEELPNRDFGKNTDDRESVPNVESEKK</sequence>
<feature type="region of interest" description="Disordered" evidence="1">
    <location>
        <begin position="1"/>
        <end position="23"/>
    </location>
</feature>
<evidence type="ECO:0000313" key="2">
    <source>
        <dbReference type="EMBL" id="PVD24314.1"/>
    </source>
</evidence>
<dbReference type="PANTHER" id="PTHR28674">
    <property type="entry name" value="SIMILAR TO DNA SEGMENT, CHR 10, WAYNE STATE UNIVERSITY 102,-EXPRESSED"/>
    <property type="match status" value="1"/>
</dbReference>
<gene>
    <name evidence="2" type="ORF">C0Q70_14792</name>
</gene>
<dbReference type="GO" id="GO:0000492">
    <property type="term" value="P:box C/D snoRNP assembly"/>
    <property type="evidence" value="ECO:0007669"/>
    <property type="project" value="InterPro"/>
</dbReference>
<comment type="caution">
    <text evidence="2">The sequence shown here is derived from an EMBL/GenBank/DDBJ whole genome shotgun (WGS) entry which is preliminary data.</text>
</comment>
<dbReference type="EMBL" id="PZQS01000009">
    <property type="protein sequence ID" value="PVD24314.1"/>
    <property type="molecule type" value="Genomic_DNA"/>
</dbReference>
<proteinExistence type="predicted"/>
<dbReference type="AlphaFoldDB" id="A0A2T7NT25"/>
<keyword evidence="3" id="KW-1185">Reference proteome</keyword>
<organism evidence="2 3">
    <name type="scientific">Pomacea canaliculata</name>
    <name type="common">Golden apple snail</name>
    <dbReference type="NCBI Taxonomy" id="400727"/>
    <lineage>
        <taxon>Eukaryota</taxon>
        <taxon>Metazoa</taxon>
        <taxon>Spiralia</taxon>
        <taxon>Lophotrochozoa</taxon>
        <taxon>Mollusca</taxon>
        <taxon>Gastropoda</taxon>
        <taxon>Caenogastropoda</taxon>
        <taxon>Architaenioglossa</taxon>
        <taxon>Ampullarioidea</taxon>
        <taxon>Ampullariidae</taxon>
        <taxon>Pomacea</taxon>
    </lineage>
</organism>
<dbReference type="STRING" id="400727.A0A2T7NT25"/>